<feature type="transmembrane region" description="Helical" evidence="1">
    <location>
        <begin position="125"/>
        <end position="149"/>
    </location>
</feature>
<proteinExistence type="predicted"/>
<dbReference type="Proteomes" id="UP000191905">
    <property type="component" value="Unassembled WGS sequence"/>
</dbReference>
<dbReference type="EMBL" id="MDET01000011">
    <property type="protein sequence ID" value="OQM76026.1"/>
    <property type="molecule type" value="Genomic_DNA"/>
</dbReference>
<organism evidence="2 3">
    <name type="scientific">Manganibacter manganicus</name>
    <dbReference type="NCBI Taxonomy" id="1873176"/>
    <lineage>
        <taxon>Bacteria</taxon>
        <taxon>Pseudomonadati</taxon>
        <taxon>Pseudomonadota</taxon>
        <taxon>Alphaproteobacteria</taxon>
        <taxon>Hyphomicrobiales</taxon>
        <taxon>Phyllobacteriaceae</taxon>
        <taxon>Manganibacter</taxon>
    </lineage>
</organism>
<feature type="transmembrane region" description="Helical" evidence="1">
    <location>
        <begin position="53"/>
        <end position="73"/>
    </location>
</feature>
<feature type="transmembrane region" description="Helical" evidence="1">
    <location>
        <begin position="12"/>
        <end position="33"/>
    </location>
</feature>
<protein>
    <recommendedName>
        <fullName evidence="4">DUF4149 domain-containing protein</fullName>
    </recommendedName>
</protein>
<comment type="caution">
    <text evidence="2">The sequence shown here is derived from an EMBL/GenBank/DDBJ whole genome shotgun (WGS) entry which is preliminary data.</text>
</comment>
<keyword evidence="1" id="KW-0472">Membrane</keyword>
<name>A0A1V8RS48_9HYPH</name>
<dbReference type="STRING" id="1873176.BFN67_16375"/>
<dbReference type="RefSeq" id="WP_245295200.1">
    <property type="nucleotide sequence ID" value="NZ_MDET01000011.1"/>
</dbReference>
<evidence type="ECO:0000313" key="2">
    <source>
        <dbReference type="EMBL" id="OQM76026.1"/>
    </source>
</evidence>
<evidence type="ECO:0008006" key="4">
    <source>
        <dbReference type="Google" id="ProtNLM"/>
    </source>
</evidence>
<evidence type="ECO:0000313" key="3">
    <source>
        <dbReference type="Proteomes" id="UP000191905"/>
    </source>
</evidence>
<keyword evidence="3" id="KW-1185">Reference proteome</keyword>
<reference evidence="2 3" key="1">
    <citation type="journal article" date="2016" name="Int. J. Syst. Evol. Microbiol.">
        <title>Pseudaminobacter manganicus sp. nov., isolated from sludge of a manganese mine.</title>
        <authorList>
            <person name="Li J."/>
            <person name="Huang J."/>
            <person name="Liao S."/>
            <person name="Wang G."/>
        </authorList>
    </citation>
    <scope>NUCLEOTIDE SEQUENCE [LARGE SCALE GENOMIC DNA]</scope>
    <source>
        <strain evidence="2 3">JH-7</strain>
    </source>
</reference>
<dbReference type="AlphaFoldDB" id="A0A1V8RS48"/>
<feature type="transmembrane region" description="Helical" evidence="1">
    <location>
        <begin position="80"/>
        <end position="101"/>
    </location>
</feature>
<gene>
    <name evidence="2" type="ORF">BFN67_16375</name>
</gene>
<evidence type="ECO:0000256" key="1">
    <source>
        <dbReference type="SAM" id="Phobius"/>
    </source>
</evidence>
<keyword evidence="1" id="KW-1133">Transmembrane helix</keyword>
<sequence length="153" mass="16361">MVKDSERPIAAVLVLALAMLWIGVLAGVSFLATPAKFLAPSLTLPVALDVGRHTFAIFNKVEWLLAALLIVALSRRPRSGIAFVAGALATLFVVVEAAWLLPTLDQRVGLIIAGQLPPPSHLHNFYIGIEAAKLLLLVVVALMTALRIVEKRG</sequence>
<keyword evidence="1" id="KW-0812">Transmembrane</keyword>
<accession>A0A1V8RS48</accession>